<name>A0A167JQP4_9GAMM</name>
<protein>
    <recommendedName>
        <fullName evidence="10">Tyr recombinase domain-containing protein</fullName>
    </recommendedName>
</protein>
<dbReference type="PATRIC" id="fig|1365257.3.peg.4410"/>
<dbReference type="Gene3D" id="1.10.150.130">
    <property type="match status" value="1"/>
</dbReference>
<gene>
    <name evidence="8" type="ORF">N478_05460</name>
</gene>
<dbReference type="GO" id="GO:0015074">
    <property type="term" value="P:DNA integration"/>
    <property type="evidence" value="ECO:0007669"/>
    <property type="project" value="UniProtKB-KW"/>
</dbReference>
<dbReference type="Pfam" id="PF14659">
    <property type="entry name" value="Phage_int_SAM_3"/>
    <property type="match status" value="1"/>
</dbReference>
<dbReference type="SUPFAM" id="SSF56349">
    <property type="entry name" value="DNA breaking-rejoining enzymes"/>
    <property type="match status" value="1"/>
</dbReference>
<dbReference type="InterPro" id="IPR044068">
    <property type="entry name" value="CB"/>
</dbReference>
<dbReference type="InterPro" id="IPR050808">
    <property type="entry name" value="Phage_Integrase"/>
</dbReference>
<dbReference type="Gene3D" id="3.30.160.390">
    <property type="entry name" value="Integrase, DNA-binding domain"/>
    <property type="match status" value="1"/>
</dbReference>
<evidence type="ECO:0000259" key="6">
    <source>
        <dbReference type="PROSITE" id="PS51898"/>
    </source>
</evidence>
<dbReference type="InterPro" id="IPR004107">
    <property type="entry name" value="Integrase_SAM-like_N"/>
</dbReference>
<dbReference type="InterPro" id="IPR002104">
    <property type="entry name" value="Integrase_catalytic"/>
</dbReference>
<comment type="similarity">
    <text evidence="1">Belongs to the 'phage' integrase family.</text>
</comment>
<evidence type="ECO:0000256" key="1">
    <source>
        <dbReference type="ARBA" id="ARBA00008857"/>
    </source>
</evidence>
<dbReference type="InterPro" id="IPR038488">
    <property type="entry name" value="Integrase_DNA-bd_sf"/>
</dbReference>
<evidence type="ECO:0000256" key="4">
    <source>
        <dbReference type="ARBA" id="ARBA00023172"/>
    </source>
</evidence>
<dbReference type="GO" id="GO:0006310">
    <property type="term" value="P:DNA recombination"/>
    <property type="evidence" value="ECO:0007669"/>
    <property type="project" value="UniProtKB-KW"/>
</dbReference>
<dbReference type="PROSITE" id="PS51900">
    <property type="entry name" value="CB"/>
    <property type="match status" value="1"/>
</dbReference>
<dbReference type="PANTHER" id="PTHR30629:SF2">
    <property type="entry name" value="PROPHAGE INTEGRASE INTS-RELATED"/>
    <property type="match status" value="1"/>
</dbReference>
<sequence length="402" mass="46079">MAALTDAKLRNLVNKKDSPCTLSHRDGLRVKRNMSGVVLWQYRCRFEGKQVIMSLGHYPHVSLKDAQDLVPLLKGWIKSGLDPRVAYKKHLLGDVSEPTVSDLAKNWLEVKVPSYKPKTQELYTHHLSKWIIPYLNEVPANAMTPILWTKYFDLVTEEGTPKLAGNMLVRLKTILRWAAMRGEIPQGNTLFNLQVKDIGEPATVGQRFLQFNEIALLWRQIEQAKATPANKACLQLIFLTGARQSEVRLMKWEDLDLQNNIWTVPPENSKTNQAIRRPISKKMHQILDNLALVYGKSGIVIPGSNPNKPITTHAVNRFCARMWQHLNENHKVAKFVPHDARRSLSTLLSEQEVLPHVTEKMLGHAMRGVMAVYNKHDYLKDQASAYELYWDIIENSILKLYR</sequence>
<comment type="caution">
    <text evidence="8">The sequence shown here is derived from an EMBL/GenBank/DDBJ whole genome shotgun (WGS) entry which is preliminary data.</text>
</comment>
<evidence type="ECO:0000256" key="2">
    <source>
        <dbReference type="ARBA" id="ARBA00022908"/>
    </source>
</evidence>
<dbReference type="CDD" id="cd00801">
    <property type="entry name" value="INT_P4_C"/>
    <property type="match status" value="1"/>
</dbReference>
<dbReference type="GO" id="GO:0003677">
    <property type="term" value="F:DNA binding"/>
    <property type="evidence" value="ECO:0007669"/>
    <property type="project" value="UniProtKB-UniRule"/>
</dbReference>
<dbReference type="Proteomes" id="UP000076661">
    <property type="component" value="Unassembled WGS sequence"/>
</dbReference>
<feature type="domain" description="Tyr recombinase" evidence="6">
    <location>
        <begin position="204"/>
        <end position="387"/>
    </location>
</feature>
<reference evidence="8 9" key="1">
    <citation type="submission" date="2013-07" db="EMBL/GenBank/DDBJ databases">
        <title>Comparative Genomic and Metabolomic Analysis of Twelve Strains of Pseudoalteromonas luteoviolacea.</title>
        <authorList>
            <person name="Vynne N.G."/>
            <person name="Mansson M."/>
            <person name="Gram L."/>
        </authorList>
    </citation>
    <scope>NUCLEOTIDE SEQUENCE [LARGE SCALE GENOMIC DNA]</scope>
    <source>
        <strain evidence="8 9">S4060-1</strain>
    </source>
</reference>
<dbReference type="InterPro" id="IPR013762">
    <property type="entry name" value="Integrase-like_cat_sf"/>
</dbReference>
<dbReference type="InterPro" id="IPR011010">
    <property type="entry name" value="DNA_brk_join_enz"/>
</dbReference>
<dbReference type="RefSeq" id="WP_063382627.1">
    <property type="nucleotide sequence ID" value="NZ_AUXX01000045.1"/>
</dbReference>
<dbReference type="InterPro" id="IPR010998">
    <property type="entry name" value="Integrase_recombinase_N"/>
</dbReference>
<feature type="domain" description="Core-binding (CB)" evidence="7">
    <location>
        <begin position="98"/>
        <end position="179"/>
    </location>
</feature>
<dbReference type="InterPro" id="IPR025166">
    <property type="entry name" value="Integrase_DNA_bind_dom"/>
</dbReference>
<dbReference type="Gene3D" id="1.10.443.10">
    <property type="entry name" value="Intergrase catalytic core"/>
    <property type="match status" value="1"/>
</dbReference>
<evidence type="ECO:0000313" key="9">
    <source>
        <dbReference type="Proteomes" id="UP000076661"/>
    </source>
</evidence>
<evidence type="ECO:0000256" key="5">
    <source>
        <dbReference type="PROSITE-ProRule" id="PRU01248"/>
    </source>
</evidence>
<dbReference type="PROSITE" id="PS51898">
    <property type="entry name" value="TYR_RECOMBINASE"/>
    <property type="match status" value="1"/>
</dbReference>
<dbReference type="AlphaFoldDB" id="A0A167JQP4"/>
<dbReference type="Pfam" id="PF13356">
    <property type="entry name" value="Arm-DNA-bind_3"/>
    <property type="match status" value="1"/>
</dbReference>
<dbReference type="EMBL" id="AUXX01000045">
    <property type="protein sequence ID" value="KZN61521.1"/>
    <property type="molecule type" value="Genomic_DNA"/>
</dbReference>
<evidence type="ECO:0000259" key="7">
    <source>
        <dbReference type="PROSITE" id="PS51900"/>
    </source>
</evidence>
<organism evidence="8 9">
    <name type="scientific">Pseudoalteromonas luteoviolacea S4060-1</name>
    <dbReference type="NCBI Taxonomy" id="1365257"/>
    <lineage>
        <taxon>Bacteria</taxon>
        <taxon>Pseudomonadati</taxon>
        <taxon>Pseudomonadota</taxon>
        <taxon>Gammaproteobacteria</taxon>
        <taxon>Alteromonadales</taxon>
        <taxon>Pseudoalteromonadaceae</taxon>
        <taxon>Pseudoalteromonas</taxon>
    </lineage>
</organism>
<dbReference type="Pfam" id="PF00589">
    <property type="entry name" value="Phage_integrase"/>
    <property type="match status" value="1"/>
</dbReference>
<evidence type="ECO:0000256" key="3">
    <source>
        <dbReference type="ARBA" id="ARBA00023125"/>
    </source>
</evidence>
<keyword evidence="2" id="KW-0229">DNA integration</keyword>
<evidence type="ECO:0008006" key="10">
    <source>
        <dbReference type="Google" id="ProtNLM"/>
    </source>
</evidence>
<proteinExistence type="inferred from homology"/>
<keyword evidence="4" id="KW-0233">DNA recombination</keyword>
<accession>A0A167JQP4</accession>
<dbReference type="PANTHER" id="PTHR30629">
    <property type="entry name" value="PROPHAGE INTEGRASE"/>
    <property type="match status" value="1"/>
</dbReference>
<evidence type="ECO:0000313" key="8">
    <source>
        <dbReference type="EMBL" id="KZN61521.1"/>
    </source>
</evidence>
<keyword evidence="3 5" id="KW-0238">DNA-binding</keyword>